<dbReference type="AlphaFoldDB" id="A0A494Y2E0"/>
<feature type="binding site" evidence="7">
    <location>
        <position position="57"/>
    </location>
    <ligand>
        <name>ATP</name>
        <dbReference type="ChEBI" id="CHEBI:30616"/>
    </ligand>
</feature>
<keyword evidence="6 7" id="KW-0067">ATP-binding</keyword>
<dbReference type="SMART" id="SM00220">
    <property type="entry name" value="S_TKc"/>
    <property type="match status" value="1"/>
</dbReference>
<protein>
    <recommendedName>
        <fullName evidence="2">non-specific serine/threonine protein kinase</fullName>
        <ecNumber evidence="2">2.7.11.1</ecNumber>
    </recommendedName>
</protein>
<dbReference type="GO" id="GO:0005524">
    <property type="term" value="F:ATP binding"/>
    <property type="evidence" value="ECO:0007669"/>
    <property type="project" value="UniProtKB-UniRule"/>
</dbReference>
<dbReference type="PROSITE" id="PS00107">
    <property type="entry name" value="PROTEIN_KINASE_ATP"/>
    <property type="match status" value="1"/>
</dbReference>
<sequence>MVEHGRNKVDRHAGMDLEEGNLYGGRYRIVMPIGKGGMGRVYLAEDIRLGGKPRALKLTRPMPDDRRAFLPEAKLLSELDHPNLPAIVDYFPPDNPEGIACIVMDYIAGDTLEERFERYGRRLSFSFVLGVLCELCKVLVYLHAQRPSIVFRDLKPSNVLMNRRNESILVDFGIARRYREEGIKDTLQLGTPGFAAPEQLRGEQSDSRTDLYGLGALAYYLLSGGRFAIRHSGRLRQALQNDVPLEFLRLLERLLDNDPNRRPQSAQRLEDELMEIRAMKASDDRELLANSDFLNVRDNEEKTSVIAIASVYPGAGATTVTLALSSALSRRGISHALVECPGSDGELFSLLDGSRKKPRGTVYARPSGDQAAEPAWRNGKAALYPLDPNEAASSRIPEPSFANWLKRLGVPLVLLDVSSRWEQPELAEWLVGAADRVALVADCFPAKWSRRRQEACIELQRKAMDRSIKCDWIANRDQPFPERRTWQTLFPSKPIVCFPDIEQAAMLRALWRGEGFPADSLTAKTCELTLSEWVGLLTSQPASLRR</sequence>
<evidence type="ECO:0000256" key="4">
    <source>
        <dbReference type="ARBA" id="ARBA00022741"/>
    </source>
</evidence>
<dbReference type="Pfam" id="PF00069">
    <property type="entry name" value="Pkinase"/>
    <property type="match status" value="1"/>
</dbReference>
<dbReference type="Gene3D" id="1.10.510.10">
    <property type="entry name" value="Transferase(Phosphotransferase) domain 1"/>
    <property type="match status" value="1"/>
</dbReference>
<dbReference type="CDD" id="cd01983">
    <property type="entry name" value="SIMIBI"/>
    <property type="match status" value="1"/>
</dbReference>
<dbReference type="PANTHER" id="PTHR43671:SF13">
    <property type="entry name" value="SERINE_THREONINE-PROTEIN KINASE NEK2"/>
    <property type="match status" value="1"/>
</dbReference>
<keyword evidence="10" id="KW-1185">Reference proteome</keyword>
<dbReference type="InterPro" id="IPR011009">
    <property type="entry name" value="Kinase-like_dom_sf"/>
</dbReference>
<accession>A0A494Y2E0</accession>
<dbReference type="InterPro" id="IPR017441">
    <property type="entry name" value="Protein_kinase_ATP_BS"/>
</dbReference>
<dbReference type="CDD" id="cd14014">
    <property type="entry name" value="STKc_PknB_like"/>
    <property type="match status" value="1"/>
</dbReference>
<evidence type="ECO:0000259" key="8">
    <source>
        <dbReference type="PROSITE" id="PS50011"/>
    </source>
</evidence>
<comment type="similarity">
    <text evidence="1">Belongs to the protein kinase superfamily. NEK Ser/Thr protein kinase family. NIMA subfamily.</text>
</comment>
<comment type="caution">
    <text evidence="9">The sequence shown here is derived from an EMBL/GenBank/DDBJ whole genome shotgun (WGS) entry which is preliminary data.</text>
</comment>
<keyword evidence="4 7" id="KW-0547">Nucleotide-binding</keyword>
<keyword evidence="5" id="KW-0418">Kinase</keyword>
<dbReference type="PROSITE" id="PS50011">
    <property type="entry name" value="PROTEIN_KINASE_DOM"/>
    <property type="match status" value="1"/>
</dbReference>
<keyword evidence="3" id="KW-0808">Transferase</keyword>
<dbReference type="SUPFAM" id="SSF56112">
    <property type="entry name" value="Protein kinase-like (PK-like)"/>
    <property type="match status" value="1"/>
</dbReference>
<dbReference type="EMBL" id="RBZM01000002">
    <property type="protein sequence ID" value="RKP56916.1"/>
    <property type="molecule type" value="Genomic_DNA"/>
</dbReference>
<dbReference type="SUPFAM" id="SSF52540">
    <property type="entry name" value="P-loop containing nucleoside triphosphate hydrolases"/>
    <property type="match status" value="1"/>
</dbReference>
<name>A0A494Y2E0_9BACL</name>
<evidence type="ECO:0000256" key="1">
    <source>
        <dbReference type="ARBA" id="ARBA00010886"/>
    </source>
</evidence>
<dbReference type="Gene3D" id="3.30.200.20">
    <property type="entry name" value="Phosphorylase Kinase, domain 1"/>
    <property type="match status" value="1"/>
</dbReference>
<evidence type="ECO:0000256" key="5">
    <source>
        <dbReference type="ARBA" id="ARBA00022777"/>
    </source>
</evidence>
<dbReference type="GO" id="GO:0004674">
    <property type="term" value="F:protein serine/threonine kinase activity"/>
    <property type="evidence" value="ECO:0007669"/>
    <property type="project" value="UniProtKB-EC"/>
</dbReference>
<proteinExistence type="inferred from homology"/>
<feature type="domain" description="Protein kinase" evidence="8">
    <location>
        <begin position="27"/>
        <end position="274"/>
    </location>
</feature>
<evidence type="ECO:0000313" key="9">
    <source>
        <dbReference type="EMBL" id="RKP56916.1"/>
    </source>
</evidence>
<evidence type="ECO:0000256" key="2">
    <source>
        <dbReference type="ARBA" id="ARBA00012513"/>
    </source>
</evidence>
<dbReference type="InterPro" id="IPR027417">
    <property type="entry name" value="P-loop_NTPase"/>
</dbReference>
<dbReference type="InterPro" id="IPR050660">
    <property type="entry name" value="NEK_Ser/Thr_kinase"/>
</dbReference>
<evidence type="ECO:0000256" key="7">
    <source>
        <dbReference type="PROSITE-ProRule" id="PRU10141"/>
    </source>
</evidence>
<evidence type="ECO:0000256" key="3">
    <source>
        <dbReference type="ARBA" id="ARBA00022679"/>
    </source>
</evidence>
<evidence type="ECO:0000313" key="10">
    <source>
        <dbReference type="Proteomes" id="UP000282076"/>
    </source>
</evidence>
<reference evidence="9 10" key="1">
    <citation type="submission" date="2018-10" db="EMBL/GenBank/DDBJ databases">
        <title>Cohnella sp. M2MS4P-1, whole genome shotgun sequence.</title>
        <authorList>
            <person name="Tuo L."/>
        </authorList>
    </citation>
    <scope>NUCLEOTIDE SEQUENCE [LARGE SCALE GENOMIC DNA]</scope>
    <source>
        <strain evidence="9 10">M2MS4P-1</strain>
    </source>
</reference>
<evidence type="ECO:0000256" key="6">
    <source>
        <dbReference type="ARBA" id="ARBA00022840"/>
    </source>
</evidence>
<dbReference type="PANTHER" id="PTHR43671">
    <property type="entry name" value="SERINE/THREONINE-PROTEIN KINASE NEK"/>
    <property type="match status" value="1"/>
</dbReference>
<dbReference type="InterPro" id="IPR000719">
    <property type="entry name" value="Prot_kinase_dom"/>
</dbReference>
<dbReference type="EC" id="2.7.11.1" evidence="2"/>
<dbReference type="Proteomes" id="UP000282076">
    <property type="component" value="Unassembled WGS sequence"/>
</dbReference>
<dbReference type="Gene3D" id="3.40.50.300">
    <property type="entry name" value="P-loop containing nucleotide triphosphate hydrolases"/>
    <property type="match status" value="1"/>
</dbReference>
<organism evidence="9 10">
    <name type="scientific">Cohnella endophytica</name>
    <dbReference type="NCBI Taxonomy" id="2419778"/>
    <lineage>
        <taxon>Bacteria</taxon>
        <taxon>Bacillati</taxon>
        <taxon>Bacillota</taxon>
        <taxon>Bacilli</taxon>
        <taxon>Bacillales</taxon>
        <taxon>Paenibacillaceae</taxon>
        <taxon>Cohnella</taxon>
    </lineage>
</organism>
<gene>
    <name evidence="9" type="ORF">D7Z26_02705</name>
</gene>